<dbReference type="GO" id="GO:0006355">
    <property type="term" value="P:regulation of DNA-templated transcription"/>
    <property type="evidence" value="ECO:0007669"/>
    <property type="project" value="InterPro"/>
</dbReference>
<dbReference type="InterPro" id="IPR032030">
    <property type="entry name" value="YscD_cytoplasmic_dom"/>
</dbReference>
<dbReference type="RefSeq" id="WP_053231635.1">
    <property type="nucleotide sequence ID" value="NZ_CP011125.1"/>
</dbReference>
<evidence type="ECO:0000259" key="4">
    <source>
        <dbReference type="PROSITE" id="PS50045"/>
    </source>
</evidence>
<keyword evidence="1" id="KW-0547">Nucleotide-binding</keyword>
<dbReference type="PANTHER" id="PTHR32071">
    <property type="entry name" value="TRANSCRIPTIONAL REGULATORY PROTEIN"/>
    <property type="match status" value="1"/>
</dbReference>
<evidence type="ECO:0000313" key="5">
    <source>
        <dbReference type="EMBL" id="AKF04281.1"/>
    </source>
</evidence>
<protein>
    <submittedName>
        <fullName evidence="5">Flagellar regulatory protein FleQ</fullName>
    </submittedName>
</protein>
<dbReference type="InterPro" id="IPR000253">
    <property type="entry name" value="FHA_dom"/>
</dbReference>
<dbReference type="SMART" id="SM00382">
    <property type="entry name" value="AAA"/>
    <property type="match status" value="1"/>
</dbReference>
<dbReference type="PROSITE" id="PS50006">
    <property type="entry name" value="FHA_DOMAIN"/>
    <property type="match status" value="1"/>
</dbReference>
<dbReference type="EMBL" id="CP011125">
    <property type="protein sequence ID" value="AKF04281.1"/>
    <property type="molecule type" value="Genomic_DNA"/>
</dbReference>
<dbReference type="FunFam" id="3.40.50.300:FF:000006">
    <property type="entry name" value="DNA-binding transcriptional regulator NtrC"/>
    <property type="match status" value="1"/>
</dbReference>
<dbReference type="SUPFAM" id="SSF52540">
    <property type="entry name" value="P-loop containing nucleoside triphosphate hydrolases"/>
    <property type="match status" value="1"/>
</dbReference>
<dbReference type="Proteomes" id="UP000034883">
    <property type="component" value="Chromosome"/>
</dbReference>
<keyword evidence="6" id="KW-1185">Reference proteome</keyword>
<keyword evidence="5" id="KW-0969">Cilium</keyword>
<accession>A0A0F6W0E5</accession>
<evidence type="ECO:0000259" key="3">
    <source>
        <dbReference type="PROSITE" id="PS50006"/>
    </source>
</evidence>
<dbReference type="STRING" id="927083.DB32_001430"/>
<dbReference type="InterPro" id="IPR003593">
    <property type="entry name" value="AAA+_ATPase"/>
</dbReference>
<dbReference type="KEGG" id="samy:DB32_001430"/>
<dbReference type="InterPro" id="IPR009057">
    <property type="entry name" value="Homeodomain-like_sf"/>
</dbReference>
<keyword evidence="5" id="KW-0966">Cell projection</keyword>
<proteinExistence type="predicted"/>
<sequence length="447" mass="48358">MSSSQRTERSDRARLAGPGRLRITVTDGPDAGATVEPSTSGGASIGVAPDNVLVLSDRTVSRYHVELRLTRDGIDVEDLGSLNGTWIGDARVQRATVRAGTRIRAGDTILQLDDATLPPDALADGRSTDESDAVPEIRGLVAASPAMKALVRLLQQLAPTEVSVLVSGETGCGKEVVARALHDLGKRAAGPFEVVDCGSMPATLIASELFGHERGAFTGADKTRAGAFERAQGGTIFLDEVGELPLELQPVLLGALERRRFRRLGGQKEIAVDVRVISATHRDLRAAVNDGSFRADLYYRLAVARATIPPLRERPEDIEPLVRHFVDELTDAPGAFPFGFATLEALRAHRWTGNVRELRNVVEAALAIGRVQVEGREIAHDDGTLTRRADGAPITYRDARAAVLARFERAYLSELIESCEHNASEAARRARVDRPHLLTLLRKHGLR</sequence>
<dbReference type="Pfam" id="PF25601">
    <property type="entry name" value="AAA_lid_14"/>
    <property type="match status" value="1"/>
</dbReference>
<evidence type="ECO:0000256" key="1">
    <source>
        <dbReference type="ARBA" id="ARBA00022741"/>
    </source>
</evidence>
<gene>
    <name evidence="5" type="ORF">DB32_001430</name>
</gene>
<dbReference type="InterPro" id="IPR025943">
    <property type="entry name" value="Sigma_54_int_dom_ATP-bd_2"/>
</dbReference>
<dbReference type="SUPFAM" id="SSF46689">
    <property type="entry name" value="Homeodomain-like"/>
    <property type="match status" value="1"/>
</dbReference>
<dbReference type="PROSITE" id="PS00676">
    <property type="entry name" value="SIGMA54_INTERACT_2"/>
    <property type="match status" value="1"/>
</dbReference>
<dbReference type="PANTHER" id="PTHR32071:SF113">
    <property type="entry name" value="ALGINATE BIOSYNTHESIS TRANSCRIPTIONAL REGULATORY PROTEIN ALGB"/>
    <property type="match status" value="1"/>
</dbReference>
<dbReference type="OrthoDB" id="5496274at2"/>
<organism evidence="5 6">
    <name type="scientific">Sandaracinus amylolyticus</name>
    <dbReference type="NCBI Taxonomy" id="927083"/>
    <lineage>
        <taxon>Bacteria</taxon>
        <taxon>Pseudomonadati</taxon>
        <taxon>Myxococcota</taxon>
        <taxon>Polyangia</taxon>
        <taxon>Polyangiales</taxon>
        <taxon>Sandaracinaceae</taxon>
        <taxon>Sandaracinus</taxon>
    </lineage>
</organism>
<name>A0A0F6W0E5_9BACT</name>
<dbReference type="Pfam" id="PF00158">
    <property type="entry name" value="Sigma54_activat"/>
    <property type="match status" value="1"/>
</dbReference>
<dbReference type="AlphaFoldDB" id="A0A0F6W0E5"/>
<dbReference type="SMART" id="SM00240">
    <property type="entry name" value="FHA"/>
    <property type="match status" value="1"/>
</dbReference>
<feature type="domain" description="Sigma-54 factor interaction" evidence="4">
    <location>
        <begin position="140"/>
        <end position="367"/>
    </location>
</feature>
<evidence type="ECO:0000313" key="6">
    <source>
        <dbReference type="Proteomes" id="UP000034883"/>
    </source>
</evidence>
<dbReference type="InterPro" id="IPR058031">
    <property type="entry name" value="AAA_lid_NorR"/>
</dbReference>
<dbReference type="Gene3D" id="1.10.8.60">
    <property type="match status" value="1"/>
</dbReference>
<dbReference type="CDD" id="cd00009">
    <property type="entry name" value="AAA"/>
    <property type="match status" value="1"/>
</dbReference>
<dbReference type="Gene3D" id="2.60.200.20">
    <property type="match status" value="1"/>
</dbReference>
<dbReference type="Gene3D" id="3.40.50.300">
    <property type="entry name" value="P-loop containing nucleotide triphosphate hydrolases"/>
    <property type="match status" value="1"/>
</dbReference>
<dbReference type="GO" id="GO:0005524">
    <property type="term" value="F:ATP binding"/>
    <property type="evidence" value="ECO:0007669"/>
    <property type="project" value="UniProtKB-KW"/>
</dbReference>
<evidence type="ECO:0000256" key="2">
    <source>
        <dbReference type="ARBA" id="ARBA00022840"/>
    </source>
</evidence>
<dbReference type="SUPFAM" id="SSF49879">
    <property type="entry name" value="SMAD/FHA domain"/>
    <property type="match status" value="1"/>
</dbReference>
<keyword evidence="2" id="KW-0067">ATP-binding</keyword>
<dbReference type="InterPro" id="IPR002078">
    <property type="entry name" value="Sigma_54_int"/>
</dbReference>
<reference evidence="5 6" key="1">
    <citation type="submission" date="2015-03" db="EMBL/GenBank/DDBJ databases">
        <title>Genome assembly of Sandaracinus amylolyticus DSM 53668.</title>
        <authorList>
            <person name="Sharma G."/>
            <person name="Subramanian S."/>
        </authorList>
    </citation>
    <scope>NUCLEOTIDE SEQUENCE [LARGE SCALE GENOMIC DNA]</scope>
    <source>
        <strain evidence="5 6">DSM 53668</strain>
    </source>
</reference>
<feature type="domain" description="FHA" evidence="3">
    <location>
        <begin position="43"/>
        <end position="92"/>
    </location>
</feature>
<dbReference type="Gene3D" id="1.10.10.60">
    <property type="entry name" value="Homeodomain-like"/>
    <property type="match status" value="1"/>
</dbReference>
<dbReference type="PROSITE" id="PS50045">
    <property type="entry name" value="SIGMA54_INTERACT_4"/>
    <property type="match status" value="1"/>
</dbReference>
<dbReference type="InterPro" id="IPR027417">
    <property type="entry name" value="P-loop_NTPase"/>
</dbReference>
<keyword evidence="5" id="KW-0282">Flagellum</keyword>
<dbReference type="InterPro" id="IPR008984">
    <property type="entry name" value="SMAD_FHA_dom_sf"/>
</dbReference>
<dbReference type="Pfam" id="PF16697">
    <property type="entry name" value="Yop-YscD_cpl"/>
    <property type="match status" value="1"/>
</dbReference>